<dbReference type="EMBL" id="FCOK02000070">
    <property type="protein sequence ID" value="SAL63483.1"/>
    <property type="molecule type" value="Genomic_DNA"/>
</dbReference>
<dbReference type="GO" id="GO:0005886">
    <property type="term" value="C:plasma membrane"/>
    <property type="evidence" value="ECO:0007669"/>
    <property type="project" value="TreeGrafter"/>
</dbReference>
<dbReference type="PANTHER" id="PTHR43531">
    <property type="entry name" value="PROTEIN ICFG"/>
    <property type="match status" value="1"/>
</dbReference>
<dbReference type="SMART" id="SM00304">
    <property type="entry name" value="HAMP"/>
    <property type="match status" value="1"/>
</dbReference>
<dbReference type="PROSITE" id="PS50885">
    <property type="entry name" value="HAMP"/>
    <property type="match status" value="1"/>
</dbReference>
<accession>A0A158J4U4</accession>
<dbReference type="SMART" id="SM00283">
    <property type="entry name" value="MA"/>
    <property type="match status" value="1"/>
</dbReference>
<dbReference type="OrthoDB" id="8997805at2"/>
<dbReference type="AlphaFoldDB" id="A0A158J4U4"/>
<keyword evidence="5" id="KW-1133">Transmembrane helix</keyword>
<dbReference type="RefSeq" id="WP_062091316.1">
    <property type="nucleotide sequence ID" value="NZ_FCOK02000070.1"/>
</dbReference>
<evidence type="ECO:0000256" key="1">
    <source>
        <dbReference type="ARBA" id="ARBA00004370"/>
    </source>
</evidence>
<dbReference type="SUPFAM" id="SSF58104">
    <property type="entry name" value="Methyl-accepting chemotaxis protein (MCP) signaling domain"/>
    <property type="match status" value="1"/>
</dbReference>
<evidence type="ECO:0000313" key="8">
    <source>
        <dbReference type="EMBL" id="SAL63483.1"/>
    </source>
</evidence>
<dbReference type="PRINTS" id="PR00260">
    <property type="entry name" value="CHEMTRNSDUCR"/>
</dbReference>
<dbReference type="InterPro" id="IPR004089">
    <property type="entry name" value="MCPsignal_dom"/>
</dbReference>
<dbReference type="FunFam" id="1.10.287.950:FF:000001">
    <property type="entry name" value="Methyl-accepting chemotaxis sensory transducer"/>
    <property type="match status" value="1"/>
</dbReference>
<dbReference type="CDD" id="cd06225">
    <property type="entry name" value="HAMP"/>
    <property type="match status" value="1"/>
</dbReference>
<name>A0A158J4U4_9BURK</name>
<evidence type="ECO:0000256" key="2">
    <source>
        <dbReference type="ARBA" id="ARBA00022481"/>
    </source>
</evidence>
<feature type="domain" description="Methyl-accepting transducer" evidence="6">
    <location>
        <begin position="272"/>
        <end position="501"/>
    </location>
</feature>
<evidence type="ECO:0000256" key="3">
    <source>
        <dbReference type="ARBA" id="ARBA00029447"/>
    </source>
</evidence>
<comment type="similarity">
    <text evidence="3">Belongs to the methyl-accepting chemotaxis (MCP) protein family.</text>
</comment>
<dbReference type="InterPro" id="IPR024478">
    <property type="entry name" value="HlyB_4HB_MCP"/>
</dbReference>
<dbReference type="CDD" id="cd11386">
    <property type="entry name" value="MCP_signal"/>
    <property type="match status" value="1"/>
</dbReference>
<evidence type="ECO:0000259" key="7">
    <source>
        <dbReference type="PROSITE" id="PS50885"/>
    </source>
</evidence>
<evidence type="ECO:0000256" key="5">
    <source>
        <dbReference type="SAM" id="Phobius"/>
    </source>
</evidence>
<dbReference type="PROSITE" id="PS50111">
    <property type="entry name" value="CHEMOTAXIS_TRANSDUC_2"/>
    <property type="match status" value="1"/>
</dbReference>
<keyword evidence="5" id="KW-0472">Membrane</keyword>
<dbReference type="Gene3D" id="1.10.287.950">
    <property type="entry name" value="Methyl-accepting chemotaxis protein"/>
    <property type="match status" value="1"/>
</dbReference>
<dbReference type="GO" id="GO:0004888">
    <property type="term" value="F:transmembrane signaling receptor activity"/>
    <property type="evidence" value="ECO:0007669"/>
    <property type="project" value="InterPro"/>
</dbReference>
<keyword evidence="5" id="KW-0812">Transmembrane</keyword>
<dbReference type="GO" id="GO:0006935">
    <property type="term" value="P:chemotaxis"/>
    <property type="evidence" value="ECO:0007669"/>
    <property type="project" value="InterPro"/>
</dbReference>
<dbReference type="PANTHER" id="PTHR43531:SF14">
    <property type="entry name" value="METHYL-ACCEPTING CHEMOTAXIS PROTEIN I-RELATED"/>
    <property type="match status" value="1"/>
</dbReference>
<evidence type="ECO:0000259" key="6">
    <source>
        <dbReference type="PROSITE" id="PS50111"/>
    </source>
</evidence>
<reference evidence="8 9" key="1">
    <citation type="submission" date="2016-01" db="EMBL/GenBank/DDBJ databases">
        <authorList>
            <person name="Oliw E.H."/>
        </authorList>
    </citation>
    <scope>NUCLEOTIDE SEQUENCE [LARGE SCALE GENOMIC DNA]</scope>
    <source>
        <strain evidence="8">LMG 27134</strain>
    </source>
</reference>
<dbReference type="Pfam" id="PF00015">
    <property type="entry name" value="MCPsignal"/>
    <property type="match status" value="1"/>
</dbReference>
<feature type="transmembrane region" description="Helical" evidence="5">
    <location>
        <begin position="191"/>
        <end position="213"/>
    </location>
</feature>
<evidence type="ECO:0000313" key="9">
    <source>
        <dbReference type="Proteomes" id="UP000054683"/>
    </source>
</evidence>
<dbReference type="InterPro" id="IPR003660">
    <property type="entry name" value="HAMP_dom"/>
</dbReference>
<dbReference type="Pfam" id="PF00672">
    <property type="entry name" value="HAMP"/>
    <property type="match status" value="1"/>
</dbReference>
<sequence length="518" mass="54777">MYFINNIKIGTRLSMGFGITLLLLCLIGVLALVQASRVFDGTEQLAANWLPRIQTLGEVRSLASLVRKTTLESMLAVTPKDKQLQRSRHDDAIVKLDAAFGTYGKMVASAQEEHLFSDFKAAWAAYMTLDRAANALPVVNESTFEDTRAKVAADSALAFAPVASIIEREIQLNRRGAEDASNEAGNSFHQALIVTVGLTGVALGASVAIAILITRSITVPIRRSVVIAESVAQGDLTSDIETNGRDETSHLLRSLKHMNERLKDIVGRVRASGESIATGSAQIAAGNTDLSQRTEAQAASLEETAASMEELTATVKQNAENARQGNALAANASAVAIRGGEVVGRVVDTMHDISSSSSKVAEIIAVIEGIAFQTNILALNAAVEAARAGELGRGFAVVASEVRTLAQRSATAAKEIKGLIGESVAMVRAGSQLVDQAGRTMDEVVQSVKRVTDLMGEIASASVEQHTGIEQANTAVMQMDEVTQQNAALVEEASAAAQSMAVQSNSLRELVSVFKLKP</sequence>
<protein>
    <submittedName>
        <fullName evidence="8">Methyl-accepting chemotaxis sensory transducer</fullName>
    </submittedName>
</protein>
<proteinExistence type="inferred from homology"/>
<keyword evidence="2" id="KW-0488">Methylation</keyword>
<feature type="domain" description="HAMP" evidence="7">
    <location>
        <begin position="215"/>
        <end position="267"/>
    </location>
</feature>
<dbReference type="GO" id="GO:0007165">
    <property type="term" value="P:signal transduction"/>
    <property type="evidence" value="ECO:0007669"/>
    <property type="project" value="UniProtKB-KW"/>
</dbReference>
<keyword evidence="4" id="KW-0807">Transducer</keyword>
<dbReference type="InterPro" id="IPR051310">
    <property type="entry name" value="MCP_chemotaxis"/>
</dbReference>
<dbReference type="Pfam" id="PF12729">
    <property type="entry name" value="4HB_MCP_1"/>
    <property type="match status" value="1"/>
</dbReference>
<dbReference type="InterPro" id="IPR004090">
    <property type="entry name" value="Chemotax_Me-accpt_rcpt"/>
</dbReference>
<organism evidence="8 9">
    <name type="scientific">Caballeronia udeis</name>
    <dbReference type="NCBI Taxonomy" id="1232866"/>
    <lineage>
        <taxon>Bacteria</taxon>
        <taxon>Pseudomonadati</taxon>
        <taxon>Pseudomonadota</taxon>
        <taxon>Betaproteobacteria</taxon>
        <taxon>Burkholderiales</taxon>
        <taxon>Burkholderiaceae</taxon>
        <taxon>Caballeronia</taxon>
    </lineage>
</organism>
<comment type="subcellular location">
    <subcellularLocation>
        <location evidence="1">Membrane</location>
    </subcellularLocation>
</comment>
<dbReference type="Proteomes" id="UP000054683">
    <property type="component" value="Unassembled WGS sequence"/>
</dbReference>
<gene>
    <name evidence="8" type="ORF">AWB69_07124</name>
</gene>
<evidence type="ECO:0000256" key="4">
    <source>
        <dbReference type="PROSITE-ProRule" id="PRU00284"/>
    </source>
</evidence>